<dbReference type="GO" id="GO:0004109">
    <property type="term" value="F:coproporphyrinogen oxidase activity"/>
    <property type="evidence" value="ECO:0007669"/>
    <property type="project" value="InterPro"/>
</dbReference>
<dbReference type="InterPro" id="IPR004559">
    <property type="entry name" value="HemW-like"/>
</dbReference>
<evidence type="ECO:0000256" key="4">
    <source>
        <dbReference type="ARBA" id="ARBA00022617"/>
    </source>
</evidence>
<keyword evidence="4 10" id="KW-0349">Heme</keyword>
<evidence type="ECO:0000256" key="3">
    <source>
        <dbReference type="ARBA" id="ARBA00017228"/>
    </source>
</evidence>
<comment type="similarity">
    <text evidence="2">Belongs to the anaerobic coproporphyrinogen-III oxidase family. HemW subfamily.</text>
</comment>
<dbReference type="SMART" id="SM00729">
    <property type="entry name" value="Elp3"/>
    <property type="match status" value="1"/>
</dbReference>
<evidence type="ECO:0000313" key="13">
    <source>
        <dbReference type="Proteomes" id="UP000294980"/>
    </source>
</evidence>
<feature type="domain" description="Radical SAM core" evidence="11">
    <location>
        <begin position="2"/>
        <end position="233"/>
    </location>
</feature>
<dbReference type="EMBL" id="SLWX01000009">
    <property type="protein sequence ID" value="TCO75303.1"/>
    <property type="molecule type" value="Genomic_DNA"/>
</dbReference>
<sequence length="380" mass="41378">MNPAADALGLYIHLPWCEKKCPYCDFNSHERRHLPEDRYVTALLQDLDHDIALAGKRQVTSIFIGGGTPSLFSAGAIDRLLQGVNARLQLAGDIEITLESNPGSAEAGKFAGFRAAGVNRLSLGIQSFHDASLQALGRVHSATQALRAVDAARAAGFDNLNLDLMHGLPDQSVKAGMADLQQAMRLAPEHLSWYQLTIEPNTRFYSAPPLLPVEDSLARLEEEGGAALAAGGFMRYEVSAYARGARCRHNLTYWQFGDYLALGAGAHGKITRPDGSVWRYAKTRQPDAYLTATPGQHTSQQRLLSAQDLVGEFMLNALRLDAGVPVQRFSEATGLPFDAIQATVASLVEEDLLETSPDVLCTTRLGRRFLDNVVARFFAD</sequence>
<evidence type="ECO:0000256" key="9">
    <source>
        <dbReference type="ARBA" id="ARBA00023186"/>
    </source>
</evidence>
<keyword evidence="8 10" id="KW-0411">Iron-sulfur</keyword>
<dbReference type="Proteomes" id="UP000294980">
    <property type="component" value="Unassembled WGS sequence"/>
</dbReference>
<dbReference type="SFLD" id="SFLDS00029">
    <property type="entry name" value="Radical_SAM"/>
    <property type="match status" value="1"/>
</dbReference>
<comment type="cofactor">
    <cofactor evidence="1">
        <name>[4Fe-4S] cluster</name>
        <dbReference type="ChEBI" id="CHEBI:49883"/>
    </cofactor>
</comment>
<comment type="caution">
    <text evidence="12">The sequence shown here is derived from an EMBL/GenBank/DDBJ whole genome shotgun (WGS) entry which is preliminary data.</text>
</comment>
<evidence type="ECO:0000256" key="6">
    <source>
        <dbReference type="ARBA" id="ARBA00022723"/>
    </source>
</evidence>
<dbReference type="OrthoDB" id="9808022at2"/>
<dbReference type="SFLD" id="SFLDF00562">
    <property type="entry name" value="HemN-like__clustered_with_heat"/>
    <property type="match status" value="1"/>
</dbReference>
<gene>
    <name evidence="12" type="ORF">EV688_10926</name>
</gene>
<keyword evidence="6 10" id="KW-0479">Metal-binding</keyword>
<keyword evidence="10" id="KW-0963">Cytoplasm</keyword>
<keyword evidence="5 10" id="KW-0949">S-adenosyl-L-methionine</keyword>
<dbReference type="PANTHER" id="PTHR13932">
    <property type="entry name" value="COPROPORPHYRINIGEN III OXIDASE"/>
    <property type="match status" value="1"/>
</dbReference>
<evidence type="ECO:0000256" key="10">
    <source>
        <dbReference type="RuleBase" id="RU364116"/>
    </source>
</evidence>
<evidence type="ECO:0000313" key="12">
    <source>
        <dbReference type="EMBL" id="TCO75303.1"/>
    </source>
</evidence>
<dbReference type="InterPro" id="IPR034505">
    <property type="entry name" value="Coproporphyrinogen-III_oxidase"/>
</dbReference>
<dbReference type="InterPro" id="IPR013785">
    <property type="entry name" value="Aldolase_TIM"/>
</dbReference>
<dbReference type="GO" id="GO:0006779">
    <property type="term" value="P:porphyrin-containing compound biosynthetic process"/>
    <property type="evidence" value="ECO:0007669"/>
    <property type="project" value="InterPro"/>
</dbReference>
<dbReference type="InterPro" id="IPR006638">
    <property type="entry name" value="Elp3/MiaA/NifB-like_rSAM"/>
</dbReference>
<organism evidence="12 13">
    <name type="scientific">Chromatocurvus halotolerans</name>
    <dbReference type="NCBI Taxonomy" id="1132028"/>
    <lineage>
        <taxon>Bacteria</taxon>
        <taxon>Pseudomonadati</taxon>
        <taxon>Pseudomonadota</taxon>
        <taxon>Gammaproteobacteria</taxon>
        <taxon>Cellvibrionales</taxon>
        <taxon>Halieaceae</taxon>
        <taxon>Chromatocurvus</taxon>
    </lineage>
</organism>
<name>A0A4R2KNL8_9GAMM</name>
<dbReference type="NCBIfam" id="TIGR00539">
    <property type="entry name" value="hemN_rel"/>
    <property type="match status" value="1"/>
</dbReference>
<keyword evidence="10" id="KW-0004">4Fe-4S</keyword>
<dbReference type="CDD" id="cd01335">
    <property type="entry name" value="Radical_SAM"/>
    <property type="match status" value="1"/>
</dbReference>
<reference evidence="12 13" key="1">
    <citation type="submission" date="2019-03" db="EMBL/GenBank/DDBJ databases">
        <title>Genomic Encyclopedia of Type Strains, Phase IV (KMG-IV): sequencing the most valuable type-strain genomes for metagenomic binning, comparative biology and taxonomic classification.</title>
        <authorList>
            <person name="Goeker M."/>
        </authorList>
    </citation>
    <scope>NUCLEOTIDE SEQUENCE [LARGE SCALE GENOMIC DNA]</scope>
    <source>
        <strain evidence="12 13">DSM 23344</strain>
    </source>
</reference>
<accession>A0A4R2KNL8</accession>
<keyword evidence="13" id="KW-1185">Reference proteome</keyword>
<comment type="function">
    <text evidence="10">Probably acts as a heme chaperone, transferring heme to an unknown acceptor. Binds one molecule of heme per monomer, possibly covalently. Binds 1 [4Fe-4S] cluster. The cluster is coordinated with 3 cysteines and an exchangeable S-adenosyl-L-methionine.</text>
</comment>
<keyword evidence="9 10" id="KW-0143">Chaperone</keyword>
<dbReference type="PANTHER" id="PTHR13932:SF5">
    <property type="entry name" value="RADICAL S-ADENOSYL METHIONINE DOMAIN-CONTAINING PROTEIN 1, MITOCHONDRIAL"/>
    <property type="match status" value="1"/>
</dbReference>
<dbReference type="SFLD" id="SFLDG01065">
    <property type="entry name" value="anaerobic_coproporphyrinogen-I"/>
    <property type="match status" value="1"/>
</dbReference>
<dbReference type="InterPro" id="IPR010723">
    <property type="entry name" value="HemN_C"/>
</dbReference>
<evidence type="ECO:0000256" key="2">
    <source>
        <dbReference type="ARBA" id="ARBA00006100"/>
    </source>
</evidence>
<evidence type="ECO:0000259" key="11">
    <source>
        <dbReference type="PROSITE" id="PS51918"/>
    </source>
</evidence>
<dbReference type="PROSITE" id="PS51918">
    <property type="entry name" value="RADICAL_SAM"/>
    <property type="match status" value="1"/>
</dbReference>
<dbReference type="SFLD" id="SFLDG01082">
    <property type="entry name" value="B12-binding_domain_containing"/>
    <property type="match status" value="1"/>
</dbReference>
<protein>
    <recommendedName>
        <fullName evidence="3 10">Heme chaperone HemW</fullName>
    </recommendedName>
</protein>
<evidence type="ECO:0000256" key="7">
    <source>
        <dbReference type="ARBA" id="ARBA00023004"/>
    </source>
</evidence>
<keyword evidence="7 10" id="KW-0408">Iron</keyword>
<dbReference type="InterPro" id="IPR058240">
    <property type="entry name" value="rSAM_sf"/>
</dbReference>
<proteinExistence type="inferred from homology"/>
<dbReference type="InterPro" id="IPR007197">
    <property type="entry name" value="rSAM"/>
</dbReference>
<dbReference type="GO" id="GO:0046872">
    <property type="term" value="F:metal ion binding"/>
    <property type="evidence" value="ECO:0007669"/>
    <property type="project" value="UniProtKB-UniRule"/>
</dbReference>
<dbReference type="Pfam" id="PF04055">
    <property type="entry name" value="Radical_SAM"/>
    <property type="match status" value="1"/>
</dbReference>
<dbReference type="RefSeq" id="WP_117318369.1">
    <property type="nucleotide sequence ID" value="NZ_QQSW01000012.1"/>
</dbReference>
<dbReference type="Gene3D" id="3.20.20.70">
    <property type="entry name" value="Aldolase class I"/>
    <property type="match status" value="1"/>
</dbReference>
<evidence type="ECO:0000256" key="8">
    <source>
        <dbReference type="ARBA" id="ARBA00023014"/>
    </source>
</evidence>
<dbReference type="Pfam" id="PF06969">
    <property type="entry name" value="HemN_C"/>
    <property type="match status" value="1"/>
</dbReference>
<dbReference type="GO" id="GO:0051539">
    <property type="term" value="F:4 iron, 4 sulfur cluster binding"/>
    <property type="evidence" value="ECO:0007669"/>
    <property type="project" value="UniProtKB-UniRule"/>
</dbReference>
<evidence type="ECO:0000256" key="1">
    <source>
        <dbReference type="ARBA" id="ARBA00001966"/>
    </source>
</evidence>
<dbReference type="SFLD" id="SFLDF00288">
    <property type="entry name" value="HemN-like__clustered_with_nucl"/>
    <property type="match status" value="1"/>
</dbReference>
<dbReference type="AlphaFoldDB" id="A0A4R2KNL8"/>
<evidence type="ECO:0000256" key="5">
    <source>
        <dbReference type="ARBA" id="ARBA00022691"/>
    </source>
</evidence>
<comment type="subcellular location">
    <subcellularLocation>
        <location evidence="10">Cytoplasm</location>
    </subcellularLocation>
</comment>
<dbReference type="SUPFAM" id="SSF102114">
    <property type="entry name" value="Radical SAM enzymes"/>
    <property type="match status" value="1"/>
</dbReference>
<dbReference type="GO" id="GO:0005737">
    <property type="term" value="C:cytoplasm"/>
    <property type="evidence" value="ECO:0007669"/>
    <property type="project" value="UniProtKB-SubCell"/>
</dbReference>